<dbReference type="Pfam" id="PF21234">
    <property type="entry name" value="Phosphatase-like_N"/>
    <property type="match status" value="1"/>
</dbReference>
<keyword evidence="2" id="KW-1133">Transmembrane helix</keyword>
<dbReference type="RefSeq" id="WP_188539081.1">
    <property type="nucleotide sequence ID" value="NZ_BMEQ01000022.1"/>
</dbReference>
<comment type="caution">
    <text evidence="4">The sequence shown here is derived from an EMBL/GenBank/DDBJ whole genome shotgun (WGS) entry which is preliminary data.</text>
</comment>
<dbReference type="InterPro" id="IPR036196">
    <property type="entry name" value="Ptyr_pPase_sf"/>
</dbReference>
<dbReference type="Proteomes" id="UP000638848">
    <property type="component" value="Unassembled WGS sequence"/>
</dbReference>
<reference evidence="4" key="2">
    <citation type="submission" date="2020-09" db="EMBL/GenBank/DDBJ databases">
        <authorList>
            <person name="Sun Q."/>
            <person name="Zhou Y."/>
        </authorList>
    </citation>
    <scope>NUCLEOTIDE SEQUENCE</scope>
    <source>
        <strain evidence="4">CGMCC 1.12187</strain>
    </source>
</reference>
<feature type="domain" description="Phosphotyrosine protein phosphatase I" evidence="3">
    <location>
        <begin position="82"/>
        <end position="185"/>
    </location>
</feature>
<protein>
    <recommendedName>
        <fullName evidence="3">Phosphotyrosine protein phosphatase I domain-containing protein</fullName>
    </recommendedName>
</protein>
<proteinExistence type="predicted"/>
<name>A0A917H2H9_9MICC</name>
<sequence length="398" mass="42082">MREPTTDLSTPALLQRAGQHLTDHFAGVFFPELVDRYVAQAYAGLAATARIQTYLAPMAVHDAGTRLAALARARGAASAPVRQVLFVDAHDTGPAQVAAGLLAHHAGTAVVTRSAGIDPGTAVDPHAVEVLAQHGTEPAGLTPKPVTEGALRAADWVITLGDPALGTIPAGTAVQHWPVEGLQGGGGGPWWTIWTPGSRTCGWRSPPPPPPPGRAGRRDPEVVAAPRTGLRLVVLTTPTAVAVLVLFAVPGAVVGVVLYQDHRRTTGQPATAGTVLEPPGRGSTRPLIISDIAAPEASMMDDITVNWVQARLLRQALEGTRLTPHRLWMHYLGHGGAVGEVELQAYLHELLHLPAVERDRLMHTATALLDPRCHPFLPCTGELLGSEKTQCHRADHQD</sequence>
<evidence type="ECO:0000256" key="1">
    <source>
        <dbReference type="ARBA" id="ARBA00022849"/>
    </source>
</evidence>
<organism evidence="4 5">
    <name type="scientific">Kocuria dechangensis</name>
    <dbReference type="NCBI Taxonomy" id="1176249"/>
    <lineage>
        <taxon>Bacteria</taxon>
        <taxon>Bacillati</taxon>
        <taxon>Actinomycetota</taxon>
        <taxon>Actinomycetes</taxon>
        <taxon>Micrococcales</taxon>
        <taxon>Micrococcaceae</taxon>
        <taxon>Kocuria</taxon>
    </lineage>
</organism>
<accession>A0A917H2H9</accession>
<dbReference type="NCBIfam" id="NF046112">
    <property type="entry name" value="MSMEG_6209_Nter"/>
    <property type="match status" value="1"/>
</dbReference>
<dbReference type="Gene3D" id="3.40.50.2300">
    <property type="match status" value="1"/>
</dbReference>
<evidence type="ECO:0000256" key="2">
    <source>
        <dbReference type="SAM" id="Phobius"/>
    </source>
</evidence>
<gene>
    <name evidence="4" type="ORF">GCM10011374_32320</name>
</gene>
<dbReference type="AlphaFoldDB" id="A0A917H2H9"/>
<dbReference type="SUPFAM" id="SSF52788">
    <property type="entry name" value="Phosphotyrosine protein phosphatases I"/>
    <property type="match status" value="1"/>
</dbReference>
<evidence type="ECO:0000313" key="5">
    <source>
        <dbReference type="Proteomes" id="UP000638848"/>
    </source>
</evidence>
<dbReference type="PANTHER" id="PTHR43428">
    <property type="entry name" value="ARSENATE REDUCTASE"/>
    <property type="match status" value="1"/>
</dbReference>
<dbReference type="SMART" id="SM00226">
    <property type="entry name" value="LMWPc"/>
    <property type="match status" value="1"/>
</dbReference>
<dbReference type="InterPro" id="IPR023485">
    <property type="entry name" value="Ptyr_pPase"/>
</dbReference>
<reference evidence="4" key="1">
    <citation type="journal article" date="2014" name="Int. J. Syst. Evol. Microbiol.">
        <title>Complete genome sequence of Corynebacterium casei LMG S-19264T (=DSM 44701T), isolated from a smear-ripened cheese.</title>
        <authorList>
            <consortium name="US DOE Joint Genome Institute (JGI-PGF)"/>
            <person name="Walter F."/>
            <person name="Albersmeier A."/>
            <person name="Kalinowski J."/>
            <person name="Ruckert C."/>
        </authorList>
    </citation>
    <scope>NUCLEOTIDE SEQUENCE</scope>
    <source>
        <strain evidence="4">CGMCC 1.12187</strain>
    </source>
</reference>
<dbReference type="Pfam" id="PF01451">
    <property type="entry name" value="LMWPc"/>
    <property type="match status" value="1"/>
</dbReference>
<evidence type="ECO:0000313" key="4">
    <source>
        <dbReference type="EMBL" id="GGG65897.1"/>
    </source>
</evidence>
<dbReference type="PANTHER" id="PTHR43428:SF1">
    <property type="entry name" value="ARSENATE REDUCTASE"/>
    <property type="match status" value="1"/>
</dbReference>
<keyword evidence="1" id="KW-0059">Arsenical resistance</keyword>
<dbReference type="GO" id="GO:0046685">
    <property type="term" value="P:response to arsenic-containing substance"/>
    <property type="evidence" value="ECO:0007669"/>
    <property type="project" value="UniProtKB-KW"/>
</dbReference>
<keyword evidence="5" id="KW-1185">Reference proteome</keyword>
<keyword evidence="2" id="KW-0472">Membrane</keyword>
<keyword evidence="2" id="KW-0812">Transmembrane</keyword>
<dbReference type="EMBL" id="BMEQ01000022">
    <property type="protein sequence ID" value="GGG65897.1"/>
    <property type="molecule type" value="Genomic_DNA"/>
</dbReference>
<dbReference type="Gene3D" id="1.10.8.1060">
    <property type="entry name" value="Corynebacterium glutamicum thioredoxin-dependent arsenate reductase, N-terminal domain"/>
    <property type="match status" value="1"/>
</dbReference>
<dbReference type="InterPro" id="IPR048716">
    <property type="entry name" value="Phosphatase-like_N"/>
</dbReference>
<evidence type="ECO:0000259" key="3">
    <source>
        <dbReference type="SMART" id="SM00226"/>
    </source>
</evidence>
<feature type="transmembrane region" description="Helical" evidence="2">
    <location>
        <begin position="240"/>
        <end position="259"/>
    </location>
</feature>